<evidence type="ECO:0000313" key="3">
    <source>
        <dbReference type="Proteomes" id="UP001569963"/>
    </source>
</evidence>
<dbReference type="Proteomes" id="UP001569963">
    <property type="component" value="Unassembled WGS sequence"/>
</dbReference>
<evidence type="ECO:0000313" key="2">
    <source>
        <dbReference type="EMBL" id="MFA1543361.1"/>
    </source>
</evidence>
<keyword evidence="1" id="KW-0472">Membrane</keyword>
<gene>
    <name evidence="2" type="ORF">SM611_30915</name>
</gene>
<dbReference type="NCBIfam" id="NF046119">
    <property type="entry name" value="memb_SCO4225"/>
    <property type="match status" value="1"/>
</dbReference>
<dbReference type="RefSeq" id="WP_371953863.1">
    <property type="nucleotide sequence ID" value="NZ_JAXCEI010000018.1"/>
</dbReference>
<accession>A0ABV4QL14</accession>
<reference evidence="2 3" key="1">
    <citation type="submission" date="2023-11" db="EMBL/GenBank/DDBJ databases">
        <title>Actinomadura monticuli sp. nov., isolated from volcanic ash.</title>
        <authorList>
            <person name="Lee S.D."/>
            <person name="Yang H."/>
            <person name="Kim I.S."/>
        </authorList>
    </citation>
    <scope>NUCLEOTIDE SEQUENCE [LARGE SCALE GENOMIC DNA]</scope>
    <source>
        <strain evidence="2 3">DLS-62</strain>
    </source>
</reference>
<keyword evidence="1" id="KW-1133">Transmembrane helix</keyword>
<keyword evidence="3" id="KW-1185">Reference proteome</keyword>
<organism evidence="2 3">
    <name type="scientific">Actinomadura monticuli</name>
    <dbReference type="NCBI Taxonomy" id="3097367"/>
    <lineage>
        <taxon>Bacteria</taxon>
        <taxon>Bacillati</taxon>
        <taxon>Actinomycetota</taxon>
        <taxon>Actinomycetes</taxon>
        <taxon>Streptosporangiales</taxon>
        <taxon>Thermomonosporaceae</taxon>
        <taxon>Actinomadura</taxon>
    </lineage>
</organism>
<feature type="transmembrane region" description="Helical" evidence="1">
    <location>
        <begin position="20"/>
        <end position="43"/>
    </location>
</feature>
<sequence>MPPHFLSFAGRGTADRIRLVLAALYAATVLVTTAVVLVVTLVADDPGFIGVWVVFVSCPLSMLGLLATQPFGDLPEPLGTIVFFAVTTGAGLVQAWILWPSARKVTAAGGPGTGRRPE</sequence>
<comment type="caution">
    <text evidence="2">The sequence shown here is derived from an EMBL/GenBank/DDBJ whole genome shotgun (WGS) entry which is preliminary data.</text>
</comment>
<feature type="transmembrane region" description="Helical" evidence="1">
    <location>
        <begin position="78"/>
        <end position="99"/>
    </location>
</feature>
<keyword evidence="1" id="KW-0812">Transmembrane</keyword>
<evidence type="ECO:0000256" key="1">
    <source>
        <dbReference type="SAM" id="Phobius"/>
    </source>
</evidence>
<dbReference type="InterPro" id="IPR057702">
    <property type="entry name" value="DUF7942"/>
</dbReference>
<feature type="transmembrane region" description="Helical" evidence="1">
    <location>
        <begin position="49"/>
        <end position="66"/>
    </location>
</feature>
<protein>
    <submittedName>
        <fullName evidence="2">Uncharacterized protein</fullName>
    </submittedName>
</protein>
<dbReference type="Pfam" id="PF25637">
    <property type="entry name" value="DUF7942"/>
    <property type="match status" value="1"/>
</dbReference>
<proteinExistence type="predicted"/>
<name>A0ABV4QL14_9ACTN</name>
<dbReference type="EMBL" id="JAXCEI010000018">
    <property type="protein sequence ID" value="MFA1543361.1"/>
    <property type="molecule type" value="Genomic_DNA"/>
</dbReference>